<feature type="transmembrane region" description="Helical" evidence="9">
    <location>
        <begin position="341"/>
        <end position="359"/>
    </location>
</feature>
<evidence type="ECO:0000256" key="8">
    <source>
        <dbReference type="ARBA" id="ARBA00023136"/>
    </source>
</evidence>
<dbReference type="NCBIfam" id="TIGR00796">
    <property type="entry name" value="livcs"/>
    <property type="match status" value="1"/>
</dbReference>
<evidence type="ECO:0000313" key="11">
    <source>
        <dbReference type="Proteomes" id="UP001596549"/>
    </source>
</evidence>
<feature type="transmembrane region" description="Helical" evidence="9">
    <location>
        <begin position="149"/>
        <end position="167"/>
    </location>
</feature>
<organism evidence="10 11">
    <name type="scientific">Fictibacillus iocasae</name>
    <dbReference type="NCBI Taxonomy" id="2715437"/>
    <lineage>
        <taxon>Bacteria</taxon>
        <taxon>Bacillati</taxon>
        <taxon>Bacillota</taxon>
        <taxon>Bacilli</taxon>
        <taxon>Bacillales</taxon>
        <taxon>Fictibacillaceae</taxon>
        <taxon>Fictibacillus</taxon>
    </lineage>
</organism>
<keyword evidence="4" id="KW-1003">Cell membrane</keyword>
<comment type="similarity">
    <text evidence="2 9">Belongs to the branched chain amino acid transporter family.</text>
</comment>
<dbReference type="PANTHER" id="PTHR30588:SF8">
    <property type="entry name" value="BRANCHED-CHAIN AMINO ACID PERMEASE BRAB"/>
    <property type="match status" value="1"/>
</dbReference>
<evidence type="ECO:0000256" key="4">
    <source>
        <dbReference type="ARBA" id="ARBA00022475"/>
    </source>
</evidence>
<keyword evidence="3 9" id="KW-0813">Transport</keyword>
<dbReference type="InterPro" id="IPR004685">
    <property type="entry name" value="Brnchd-chn_aa_trnsp_Livcs"/>
</dbReference>
<evidence type="ECO:0000256" key="1">
    <source>
        <dbReference type="ARBA" id="ARBA00004651"/>
    </source>
</evidence>
<sequence length="438" mass="45787">MNKRTVSVGLMLFALFFGAGNLIFPPQIGQSAGGEVWPAMLGFFITGVGLPLLAIIAMAVTGGGLQGLTERVHPVFGIVFPIILYAAIGPLFGIPRTGNVAYEMGVVPFLPERLAAQPLPLFLTTIVFFGVTYWLCLNPSKLVDRIGNILTPALLIIIGAVMVKASIDPIGPIGATAETYENNPMTKGFMDGYLTMDTLGALAFGIVVINAVKQNGVTGKRMTRMVIQAGAIAGICLAAVYFVLAYLGATSHSLGSAENGGQILNAVVYELFGPSGNVLLGAAVVLACLTTSIGLITACAQYGVKVFPRVSYKKIVLLLSIFSLAVANIGLNQLITVSVPVLTAIYPLAIVLIVLSLVHPAIKGRAEVYQGSLLLTAAVSAIDGLKAAGIEISMVESVLRSLPMYTEGLGWLIPAVIGAFLGYGMTLVSSNSKLKTEN</sequence>
<dbReference type="Proteomes" id="UP001596549">
    <property type="component" value="Unassembled WGS sequence"/>
</dbReference>
<keyword evidence="8 9" id="KW-0472">Membrane</keyword>
<feature type="transmembrane region" description="Helical" evidence="9">
    <location>
        <begin position="193"/>
        <end position="213"/>
    </location>
</feature>
<reference evidence="11" key="1">
    <citation type="journal article" date="2019" name="Int. J. Syst. Evol. Microbiol.">
        <title>The Global Catalogue of Microorganisms (GCM) 10K type strain sequencing project: providing services to taxonomists for standard genome sequencing and annotation.</title>
        <authorList>
            <consortium name="The Broad Institute Genomics Platform"/>
            <consortium name="The Broad Institute Genome Sequencing Center for Infectious Disease"/>
            <person name="Wu L."/>
            <person name="Ma J."/>
        </authorList>
    </citation>
    <scope>NUCLEOTIDE SEQUENCE [LARGE SCALE GENOMIC DNA]</scope>
    <source>
        <strain evidence="11">NBRC 106396</strain>
    </source>
</reference>
<evidence type="ECO:0000256" key="6">
    <source>
        <dbReference type="ARBA" id="ARBA00022970"/>
    </source>
</evidence>
<name>A0ABW2NNW8_9BACL</name>
<evidence type="ECO:0000256" key="3">
    <source>
        <dbReference type="ARBA" id="ARBA00022448"/>
    </source>
</evidence>
<evidence type="ECO:0000256" key="7">
    <source>
        <dbReference type="ARBA" id="ARBA00022989"/>
    </source>
</evidence>
<feature type="transmembrane region" description="Helical" evidence="9">
    <location>
        <begin position="225"/>
        <end position="247"/>
    </location>
</feature>
<feature type="transmembrane region" description="Helical" evidence="9">
    <location>
        <begin position="409"/>
        <end position="428"/>
    </location>
</feature>
<evidence type="ECO:0000256" key="9">
    <source>
        <dbReference type="RuleBase" id="RU362122"/>
    </source>
</evidence>
<keyword evidence="11" id="KW-1185">Reference proteome</keyword>
<keyword evidence="7 9" id="KW-1133">Transmembrane helix</keyword>
<comment type="caution">
    <text evidence="9">Lacks conserved residue(s) required for the propagation of feature annotation.</text>
</comment>
<accession>A0ABW2NNW8</accession>
<feature type="transmembrane region" description="Helical" evidence="9">
    <location>
        <begin position="371"/>
        <end position="389"/>
    </location>
</feature>
<comment type="function">
    <text evidence="9">Component of the transport system for branched-chain amino acids.</text>
</comment>
<dbReference type="RefSeq" id="WP_379747021.1">
    <property type="nucleotide sequence ID" value="NZ_JBHTCP010000009.1"/>
</dbReference>
<feature type="transmembrane region" description="Helical" evidence="9">
    <location>
        <begin position="72"/>
        <end position="94"/>
    </location>
</feature>
<comment type="caution">
    <text evidence="10">The sequence shown here is derived from an EMBL/GenBank/DDBJ whole genome shotgun (WGS) entry which is preliminary data.</text>
</comment>
<dbReference type="EMBL" id="JBHTCP010000009">
    <property type="protein sequence ID" value="MFC7370942.1"/>
    <property type="molecule type" value="Genomic_DNA"/>
</dbReference>
<protein>
    <recommendedName>
        <fullName evidence="9">Branched-chain amino acid transport system carrier protein</fullName>
    </recommendedName>
</protein>
<proteinExistence type="inferred from homology"/>
<evidence type="ECO:0000256" key="5">
    <source>
        <dbReference type="ARBA" id="ARBA00022692"/>
    </source>
</evidence>
<feature type="transmembrane region" description="Helical" evidence="9">
    <location>
        <begin position="41"/>
        <end position="60"/>
    </location>
</feature>
<feature type="transmembrane region" description="Helical" evidence="9">
    <location>
        <begin position="114"/>
        <end position="137"/>
    </location>
</feature>
<evidence type="ECO:0000256" key="2">
    <source>
        <dbReference type="ARBA" id="ARBA00008540"/>
    </source>
</evidence>
<comment type="subcellular location">
    <subcellularLocation>
        <location evidence="1 9">Cell membrane</location>
        <topology evidence="1 9">Multi-pass membrane protein</topology>
    </subcellularLocation>
</comment>
<feature type="transmembrane region" description="Helical" evidence="9">
    <location>
        <begin position="315"/>
        <end position="335"/>
    </location>
</feature>
<gene>
    <name evidence="10" type="primary">brnQ</name>
    <name evidence="10" type="ORF">ACFQPF_04575</name>
</gene>
<evidence type="ECO:0000313" key="10">
    <source>
        <dbReference type="EMBL" id="MFC7370942.1"/>
    </source>
</evidence>
<keyword evidence="6 9" id="KW-0029">Amino-acid transport</keyword>
<keyword evidence="5 9" id="KW-0812">Transmembrane</keyword>
<dbReference type="PANTHER" id="PTHR30588">
    <property type="entry name" value="BRANCHED-CHAIN AMINO ACID TRANSPORT SYSTEM 2 CARRIER PROTEIN"/>
    <property type="match status" value="1"/>
</dbReference>
<feature type="transmembrane region" description="Helical" evidence="9">
    <location>
        <begin position="278"/>
        <end position="303"/>
    </location>
</feature>
<dbReference type="Pfam" id="PF05525">
    <property type="entry name" value="Branch_AA_trans"/>
    <property type="match status" value="1"/>
</dbReference>